<keyword evidence="3" id="KW-0804">Transcription</keyword>
<protein>
    <recommendedName>
        <fullName evidence="4">HTH luxR-type domain-containing protein</fullName>
    </recommendedName>
</protein>
<dbReference type="EMBL" id="WTYC01000004">
    <property type="protein sequence ID" value="MXO48317.1"/>
    <property type="molecule type" value="Genomic_DNA"/>
</dbReference>
<evidence type="ECO:0000256" key="3">
    <source>
        <dbReference type="ARBA" id="ARBA00023163"/>
    </source>
</evidence>
<dbReference type="CDD" id="cd06170">
    <property type="entry name" value="LuxR_C_like"/>
    <property type="match status" value="1"/>
</dbReference>
<dbReference type="PRINTS" id="PR00038">
    <property type="entry name" value="HTHLUXR"/>
</dbReference>
<keyword evidence="6" id="KW-1185">Reference proteome</keyword>
<accession>A0A844XSV7</accession>
<dbReference type="SUPFAM" id="SSF46894">
    <property type="entry name" value="C-terminal effector domain of the bipartite response regulators"/>
    <property type="match status" value="1"/>
</dbReference>
<dbReference type="GO" id="GO:0003677">
    <property type="term" value="F:DNA binding"/>
    <property type="evidence" value="ECO:0007669"/>
    <property type="project" value="UniProtKB-KW"/>
</dbReference>
<dbReference type="Pfam" id="PF00196">
    <property type="entry name" value="GerE"/>
    <property type="match status" value="1"/>
</dbReference>
<proteinExistence type="predicted"/>
<reference evidence="5 6" key="1">
    <citation type="submission" date="2019-12" db="EMBL/GenBank/DDBJ databases">
        <title>Genomic-based taxomic classification of the family Erythrobacteraceae.</title>
        <authorList>
            <person name="Xu L."/>
        </authorList>
    </citation>
    <scope>NUCLEOTIDE SEQUENCE [LARGE SCALE GENOMIC DNA]</scope>
    <source>
        <strain evidence="5 6">DSM 17792</strain>
    </source>
</reference>
<gene>
    <name evidence="5" type="ORF">GRI69_08615</name>
</gene>
<dbReference type="Proteomes" id="UP000448199">
    <property type="component" value="Unassembled WGS sequence"/>
</dbReference>
<keyword evidence="2" id="KW-0238">DNA-binding</keyword>
<evidence type="ECO:0000256" key="2">
    <source>
        <dbReference type="ARBA" id="ARBA00023125"/>
    </source>
</evidence>
<dbReference type="RefSeq" id="WP_160727878.1">
    <property type="nucleotide sequence ID" value="NZ_WTYC01000004.1"/>
</dbReference>
<evidence type="ECO:0000313" key="6">
    <source>
        <dbReference type="Proteomes" id="UP000448199"/>
    </source>
</evidence>
<evidence type="ECO:0000256" key="1">
    <source>
        <dbReference type="ARBA" id="ARBA00023015"/>
    </source>
</evidence>
<dbReference type="GO" id="GO:0006355">
    <property type="term" value="P:regulation of DNA-templated transcription"/>
    <property type="evidence" value="ECO:0007669"/>
    <property type="project" value="InterPro"/>
</dbReference>
<dbReference type="OrthoDB" id="9782655at2"/>
<dbReference type="PANTHER" id="PTHR44688:SF16">
    <property type="entry name" value="DNA-BINDING TRANSCRIPTIONAL ACTIVATOR DEVR_DOSR"/>
    <property type="match status" value="1"/>
</dbReference>
<name>A0A844XSV7_9SPHN</name>
<dbReference type="PROSITE" id="PS50043">
    <property type="entry name" value="HTH_LUXR_2"/>
    <property type="match status" value="1"/>
</dbReference>
<dbReference type="Gene3D" id="3.40.50.2300">
    <property type="match status" value="1"/>
</dbReference>
<evidence type="ECO:0000313" key="5">
    <source>
        <dbReference type="EMBL" id="MXO48317.1"/>
    </source>
</evidence>
<dbReference type="SMART" id="SM00421">
    <property type="entry name" value="HTH_LUXR"/>
    <property type="match status" value="1"/>
</dbReference>
<evidence type="ECO:0000259" key="4">
    <source>
        <dbReference type="PROSITE" id="PS50043"/>
    </source>
</evidence>
<dbReference type="InterPro" id="IPR011006">
    <property type="entry name" value="CheY-like_superfamily"/>
</dbReference>
<feature type="domain" description="HTH luxR-type" evidence="4">
    <location>
        <begin position="130"/>
        <end position="195"/>
    </location>
</feature>
<sequence>MSISSFIIVDADSARANGLCRSLSALGYAFPVSQLEEVGDAWPDRCCLVVGDEGHALADVMAFLKERSLYVPVIAYGTAPPVSRVVEALQAGALTYVDWPCSPEKLAKAVGSIGHTAEEILQAGEARERVDRRLRELTNRETEVLHKMSEGCSNKELASQLGISLRTVEVHRSKIYAKLKVRNAVEAVGLLAERRVRPAAKSH</sequence>
<organism evidence="5 6">
    <name type="scientific">Qipengyuania vulgaris</name>
    <dbReference type="NCBI Taxonomy" id="291985"/>
    <lineage>
        <taxon>Bacteria</taxon>
        <taxon>Pseudomonadati</taxon>
        <taxon>Pseudomonadota</taxon>
        <taxon>Alphaproteobacteria</taxon>
        <taxon>Sphingomonadales</taxon>
        <taxon>Erythrobacteraceae</taxon>
        <taxon>Qipengyuania</taxon>
    </lineage>
</organism>
<dbReference type="InterPro" id="IPR000792">
    <property type="entry name" value="Tscrpt_reg_LuxR_C"/>
</dbReference>
<comment type="caution">
    <text evidence="5">The sequence shown here is derived from an EMBL/GenBank/DDBJ whole genome shotgun (WGS) entry which is preliminary data.</text>
</comment>
<dbReference type="InterPro" id="IPR016032">
    <property type="entry name" value="Sig_transdc_resp-reg_C-effctor"/>
</dbReference>
<dbReference type="PANTHER" id="PTHR44688">
    <property type="entry name" value="DNA-BINDING TRANSCRIPTIONAL ACTIVATOR DEVR_DOSR"/>
    <property type="match status" value="1"/>
</dbReference>
<dbReference type="SUPFAM" id="SSF52172">
    <property type="entry name" value="CheY-like"/>
    <property type="match status" value="1"/>
</dbReference>
<keyword evidence="1" id="KW-0805">Transcription regulation</keyword>
<dbReference type="AlphaFoldDB" id="A0A844XSV7"/>